<proteinExistence type="predicted"/>
<dbReference type="RefSeq" id="WP_128912093.1">
    <property type="nucleotide sequence ID" value="NZ_RDSM01000001.1"/>
</dbReference>
<accession>A0A4Q0T8G6</accession>
<feature type="signal peptide" evidence="2">
    <location>
        <begin position="1"/>
        <end position="21"/>
    </location>
</feature>
<reference evidence="3 4" key="1">
    <citation type="submission" date="2018-11" db="EMBL/GenBank/DDBJ databases">
        <authorList>
            <person name="Mardanov A.V."/>
            <person name="Ravin N.V."/>
            <person name="Dedysh S.N."/>
        </authorList>
    </citation>
    <scope>NUCLEOTIDE SEQUENCE [LARGE SCALE GENOMIC DNA]</scope>
    <source>
        <strain evidence="3 4">AF10</strain>
    </source>
</reference>
<sequence length="151" mass="16368">MKRLVATLSLAVALWPGFALCQSNRLPLPKPVFTAKTVIIFNNTHNEAVEQGATEALKRWGKLTVVDDPDLADITLTFDKKSAHEGTSSQKTDKDGTPSSNYSLSFSSSIHMHATLKGDSTSFYDATTTESKKKAGAECVTDLQQAYISGR</sequence>
<dbReference type="Proteomes" id="UP000289437">
    <property type="component" value="Unassembled WGS sequence"/>
</dbReference>
<reference evidence="4" key="2">
    <citation type="submission" date="2019-02" db="EMBL/GenBank/DDBJ databases">
        <title>Granulicella sibirica sp. nov., a psychrotolerant acidobacterium isolated from an organic soil layer in forested tundra, West Siberia.</title>
        <authorList>
            <person name="Oshkin I.Y."/>
            <person name="Kulichevskaya I.S."/>
            <person name="Rijpstra W.I.C."/>
            <person name="Sinninghe Damste J.S."/>
            <person name="Rakitin A.L."/>
            <person name="Ravin N.V."/>
            <person name="Dedysh S.N."/>
        </authorList>
    </citation>
    <scope>NUCLEOTIDE SEQUENCE [LARGE SCALE GENOMIC DNA]</scope>
    <source>
        <strain evidence="4">AF10</strain>
    </source>
</reference>
<gene>
    <name evidence="3" type="ORF">GRAN_1326</name>
</gene>
<evidence type="ECO:0000256" key="2">
    <source>
        <dbReference type="SAM" id="SignalP"/>
    </source>
</evidence>
<keyword evidence="2" id="KW-0732">Signal</keyword>
<evidence type="ECO:0000313" key="4">
    <source>
        <dbReference type="Proteomes" id="UP000289437"/>
    </source>
</evidence>
<protein>
    <recommendedName>
        <fullName evidence="5">Lipoprotein</fullName>
    </recommendedName>
</protein>
<dbReference type="OrthoDB" id="120460at2"/>
<dbReference type="AlphaFoldDB" id="A0A4Q0T8G6"/>
<feature type="region of interest" description="Disordered" evidence="1">
    <location>
        <begin position="82"/>
        <end position="101"/>
    </location>
</feature>
<evidence type="ECO:0000256" key="1">
    <source>
        <dbReference type="SAM" id="MobiDB-lite"/>
    </source>
</evidence>
<dbReference type="EMBL" id="RDSM01000001">
    <property type="protein sequence ID" value="RXH58016.1"/>
    <property type="molecule type" value="Genomic_DNA"/>
</dbReference>
<evidence type="ECO:0000313" key="3">
    <source>
        <dbReference type="EMBL" id="RXH58016.1"/>
    </source>
</evidence>
<name>A0A4Q0T8G6_9BACT</name>
<organism evidence="3 4">
    <name type="scientific">Granulicella sibirica</name>
    <dbReference type="NCBI Taxonomy" id="2479048"/>
    <lineage>
        <taxon>Bacteria</taxon>
        <taxon>Pseudomonadati</taxon>
        <taxon>Acidobacteriota</taxon>
        <taxon>Terriglobia</taxon>
        <taxon>Terriglobales</taxon>
        <taxon>Acidobacteriaceae</taxon>
        <taxon>Granulicella</taxon>
    </lineage>
</organism>
<comment type="caution">
    <text evidence="3">The sequence shown here is derived from an EMBL/GenBank/DDBJ whole genome shotgun (WGS) entry which is preliminary data.</text>
</comment>
<keyword evidence="4" id="KW-1185">Reference proteome</keyword>
<evidence type="ECO:0008006" key="5">
    <source>
        <dbReference type="Google" id="ProtNLM"/>
    </source>
</evidence>
<feature type="chain" id="PRO_5020658684" description="Lipoprotein" evidence="2">
    <location>
        <begin position="22"/>
        <end position="151"/>
    </location>
</feature>